<sequence>MLSVAATIENNITVDVASLFGAVDIPGTIPNHFDWSEEKHGAFTDLGVDDVYREETYLAALISSNGFVPGSKVDVEAIAMDKGTSSRKRYALQEVQDETPTYDHLNGHLSQ</sequence>
<dbReference type="EMBL" id="JBJUIK010000013">
    <property type="protein sequence ID" value="KAL3507474.1"/>
    <property type="molecule type" value="Genomic_DNA"/>
</dbReference>
<proteinExistence type="predicted"/>
<gene>
    <name evidence="1" type="ORF">ACH5RR_032856</name>
</gene>
<dbReference type="Proteomes" id="UP001630127">
    <property type="component" value="Unassembled WGS sequence"/>
</dbReference>
<evidence type="ECO:0000313" key="1">
    <source>
        <dbReference type="EMBL" id="KAL3507474.1"/>
    </source>
</evidence>
<reference evidence="1 2" key="1">
    <citation type="submission" date="2024-11" db="EMBL/GenBank/DDBJ databases">
        <title>A near-complete genome assembly of Cinchona calisaya.</title>
        <authorList>
            <person name="Lian D.C."/>
            <person name="Zhao X.W."/>
            <person name="Wei L."/>
        </authorList>
    </citation>
    <scope>NUCLEOTIDE SEQUENCE [LARGE SCALE GENOMIC DNA]</scope>
    <source>
        <tissue evidence="1">Nenye</tissue>
    </source>
</reference>
<protein>
    <submittedName>
        <fullName evidence="1">Uncharacterized protein</fullName>
    </submittedName>
</protein>
<evidence type="ECO:0000313" key="2">
    <source>
        <dbReference type="Proteomes" id="UP001630127"/>
    </source>
</evidence>
<comment type="caution">
    <text evidence="1">The sequence shown here is derived from an EMBL/GenBank/DDBJ whole genome shotgun (WGS) entry which is preliminary data.</text>
</comment>
<organism evidence="1 2">
    <name type="scientific">Cinchona calisaya</name>
    <dbReference type="NCBI Taxonomy" id="153742"/>
    <lineage>
        <taxon>Eukaryota</taxon>
        <taxon>Viridiplantae</taxon>
        <taxon>Streptophyta</taxon>
        <taxon>Embryophyta</taxon>
        <taxon>Tracheophyta</taxon>
        <taxon>Spermatophyta</taxon>
        <taxon>Magnoliopsida</taxon>
        <taxon>eudicotyledons</taxon>
        <taxon>Gunneridae</taxon>
        <taxon>Pentapetalae</taxon>
        <taxon>asterids</taxon>
        <taxon>lamiids</taxon>
        <taxon>Gentianales</taxon>
        <taxon>Rubiaceae</taxon>
        <taxon>Cinchonoideae</taxon>
        <taxon>Cinchoneae</taxon>
        <taxon>Cinchona</taxon>
    </lineage>
</organism>
<accession>A0ABD2YNI8</accession>
<dbReference type="AlphaFoldDB" id="A0ABD2YNI8"/>
<keyword evidence="2" id="KW-1185">Reference proteome</keyword>
<name>A0ABD2YNI8_9GENT</name>